<dbReference type="OrthoDB" id="9806702at2"/>
<name>A0A5J6WK64_MORMI</name>
<comment type="pathway">
    <text evidence="1">Glycan metabolism; bacterial cellulose biosynthesis.</text>
</comment>
<feature type="transmembrane region" description="Helical" evidence="1">
    <location>
        <begin position="672"/>
        <end position="689"/>
    </location>
</feature>
<dbReference type="Gene3D" id="2.60.120.260">
    <property type="entry name" value="Galactose-binding domain-like"/>
    <property type="match status" value="2"/>
</dbReference>
<dbReference type="RefSeq" id="WP_019441319.1">
    <property type="nucleotide sequence ID" value="NZ_ALOE01000015.1"/>
</dbReference>
<dbReference type="Pfam" id="PF03170">
    <property type="entry name" value="BcsB"/>
    <property type="match status" value="1"/>
</dbReference>
<feature type="chain" id="PRO_5044959474" description="Cyclic di-GMP-binding protein" evidence="1">
    <location>
        <begin position="20"/>
        <end position="697"/>
    </location>
</feature>
<gene>
    <name evidence="2" type="ORF">FR932_02560</name>
</gene>
<comment type="subunit">
    <text evidence="1">Tightly associated with the cellulose synthase catalytic subunit.</text>
</comment>
<protein>
    <recommendedName>
        <fullName evidence="1">Cyclic di-GMP-binding protein</fullName>
    </recommendedName>
    <alternativeName>
        <fullName evidence="1">Cellulose synthase regulatory subunit</fullName>
    </alternativeName>
</protein>
<keyword evidence="1" id="KW-0812">Transmembrane</keyword>
<dbReference type="Proteomes" id="UP000327424">
    <property type="component" value="Chromosome"/>
</dbReference>
<proteinExistence type="inferred from homology"/>
<keyword evidence="1" id="KW-1003">Cell membrane</keyword>
<evidence type="ECO:0000313" key="2">
    <source>
        <dbReference type="EMBL" id="QFI36792.1"/>
    </source>
</evidence>
<dbReference type="InterPro" id="IPR018513">
    <property type="entry name" value="Cell_synthase_bac"/>
</dbReference>
<dbReference type="AlphaFoldDB" id="A0A5J6WK64"/>
<comment type="similarity">
    <text evidence="1">Belongs to the AcsB/BcsB family.</text>
</comment>
<keyword evidence="1" id="KW-0472">Membrane</keyword>
<keyword evidence="1" id="KW-0997">Cell inner membrane</keyword>
<dbReference type="KEGG" id="mmaa:FR932_02560"/>
<evidence type="ECO:0000256" key="1">
    <source>
        <dbReference type="RuleBase" id="RU365021"/>
    </source>
</evidence>
<keyword evidence="1" id="KW-0732">Signal</keyword>
<keyword evidence="1" id="KW-0135">Cellulose biosynthesis</keyword>
<keyword evidence="3" id="KW-1185">Reference proteome</keyword>
<dbReference type="EMBL" id="CP044399">
    <property type="protein sequence ID" value="QFI36792.1"/>
    <property type="molecule type" value="Genomic_DNA"/>
</dbReference>
<sequence>MKNFILILLGFILSFTVFAETKTTKSTTVKVPLTYIMPAERTAKLQGQWDKLTLPLIILENQNVEKMRLYLTLSHSEHVTNSTVWLHLNNSPLANIKLPPKKGTQQITVNLTPELLTQTNNQLTIAVHHQLPSSIDDARQNKEISTEIIAKQSFYELSYRKNNTQPTLANFMHLIQSGQANAKAINLDSLFTTNSDTSLSIASLLVQGWTLRSGSDKYKFNYQSSYNKLKHIKNNQLKSKTQLIYGTKAQLKNHTGLPNKLINAITGPFIATSPYQSNNNVLVISGINESDVKVAAQYFATANNLLPKQAHFLVTNLPTKISNKVVNEHQYHLNSLTSQQEFGPEPLVVPLIMPANFIVNQGEIAQLNLQLTHPKVTPGEAEMVLRVNGERINSMPLRASYWRTTQHYRLTFPMATLKAGMNHINIAVTGLNNTANLTQQLEYSPYILSLSPTSTLKLGAWVRYQLGNSHQVNANELLIITNDDGSNAQLSLNYPTTSGFTEIWQLISAITHQARQSMPALLLTTNSKQTRPVNLIFNLTNQPTITPTTNTQVERNIVDRLRTYLLNMMQQPHHETNQDNNANARVLYKSPQTIDRGTPKIFASTVREHDTGELKVYFQADGNTQMTNKIADFLASESINKNAVNSALIMPEPSSFRDELQLLRAGLISHPYFMPLLILCLILPLGLLFQQRLGARK</sequence>
<evidence type="ECO:0000313" key="3">
    <source>
        <dbReference type="Proteomes" id="UP000327424"/>
    </source>
</evidence>
<comment type="subcellular location">
    <subcellularLocation>
        <location evidence="1">Cell inner membrane</location>
    </subcellularLocation>
</comment>
<reference evidence="2 3" key="1">
    <citation type="submission" date="2019-09" db="EMBL/GenBank/DDBJ databases">
        <title>Hybrid Assembly of the complete Genome of the Deep-Sea Bacterium Moritella marina from long Nanopore and Illumina reads.</title>
        <authorList>
            <person name="Magin S."/>
            <person name="Georgoulis A."/>
            <person name="Papadimitriou K."/>
            <person name="Iliakis G."/>
            <person name="Vorgias C.E."/>
        </authorList>
    </citation>
    <scope>NUCLEOTIDE SEQUENCE [LARGE SCALE GENOMIC DNA]</scope>
    <source>
        <strain evidence="2 3">MP-1</strain>
    </source>
</reference>
<accession>A0A5J6WK64</accession>
<keyword evidence="1" id="KW-1133">Transmembrane helix</keyword>
<keyword evidence="1" id="KW-0973">c-di-GMP</keyword>
<comment type="function">
    <text evidence="1">Binds the cellulose synthase activator, bis-(3'-5') cyclic diguanylic acid (c-di-GMP).</text>
</comment>
<dbReference type="UniPathway" id="UPA00694"/>
<organism evidence="2 3">
    <name type="scientific">Moritella marina ATCC 15381</name>
    <dbReference type="NCBI Taxonomy" id="1202962"/>
    <lineage>
        <taxon>Bacteria</taxon>
        <taxon>Pseudomonadati</taxon>
        <taxon>Pseudomonadota</taxon>
        <taxon>Gammaproteobacteria</taxon>
        <taxon>Alteromonadales</taxon>
        <taxon>Moritellaceae</taxon>
        <taxon>Moritella</taxon>
    </lineage>
</organism>
<feature type="signal peptide" evidence="1">
    <location>
        <begin position="1"/>
        <end position="19"/>
    </location>
</feature>